<organism evidence="2">
    <name type="scientific">viral metagenome</name>
    <dbReference type="NCBI Taxonomy" id="1070528"/>
    <lineage>
        <taxon>unclassified sequences</taxon>
        <taxon>metagenomes</taxon>
        <taxon>organismal metagenomes</taxon>
    </lineage>
</organism>
<protein>
    <submittedName>
        <fullName evidence="2">Uncharacterized protein</fullName>
    </submittedName>
</protein>
<accession>A0A6C0IFM6</accession>
<proteinExistence type="predicted"/>
<reference evidence="2" key="1">
    <citation type="journal article" date="2020" name="Nature">
        <title>Giant virus diversity and host interactions through global metagenomics.</title>
        <authorList>
            <person name="Schulz F."/>
            <person name="Roux S."/>
            <person name="Paez-Espino D."/>
            <person name="Jungbluth S."/>
            <person name="Walsh D.A."/>
            <person name="Denef V.J."/>
            <person name="McMahon K.D."/>
            <person name="Konstantinidis K.T."/>
            <person name="Eloe-Fadrosh E.A."/>
            <person name="Kyrpides N.C."/>
            <person name="Woyke T."/>
        </authorList>
    </citation>
    <scope>NUCLEOTIDE SEQUENCE</scope>
    <source>
        <strain evidence="2">GVMAG-M-3300023184-86</strain>
    </source>
</reference>
<evidence type="ECO:0000256" key="1">
    <source>
        <dbReference type="SAM" id="MobiDB-lite"/>
    </source>
</evidence>
<name>A0A6C0IFM6_9ZZZZ</name>
<dbReference type="EMBL" id="MN740172">
    <property type="protein sequence ID" value="QHT91934.1"/>
    <property type="molecule type" value="Genomic_DNA"/>
</dbReference>
<sequence>MSNFVRSYSEYLGQRSCCDLRGPGPVGPQGPQGPPGVRGQYGFTGPTGASSIPTQWVNLPLNGGIQYSSLISLTGLPVFSGNTDAIEGGLTFGYVYRDYNGILRIVF</sequence>
<evidence type="ECO:0000313" key="2">
    <source>
        <dbReference type="EMBL" id="QHT91934.1"/>
    </source>
</evidence>
<feature type="region of interest" description="Disordered" evidence="1">
    <location>
        <begin position="21"/>
        <end position="44"/>
    </location>
</feature>
<dbReference type="AlphaFoldDB" id="A0A6C0IFM6"/>
<feature type="compositionally biased region" description="Pro residues" evidence="1">
    <location>
        <begin position="25"/>
        <end position="34"/>
    </location>
</feature>